<comment type="caution">
    <text evidence="2">The sequence shown here is derived from an EMBL/GenBank/DDBJ whole genome shotgun (WGS) entry which is preliminary data.</text>
</comment>
<name>A0A8K0R8Q7_9PLEO</name>
<dbReference type="Pfam" id="PF01266">
    <property type="entry name" value="DAO"/>
    <property type="match status" value="1"/>
</dbReference>
<dbReference type="GO" id="GO:0042147">
    <property type="term" value="P:retrograde transport, endosome to Golgi"/>
    <property type="evidence" value="ECO:0007669"/>
    <property type="project" value="TreeGrafter"/>
</dbReference>
<dbReference type="Proteomes" id="UP000813461">
    <property type="component" value="Unassembled WGS sequence"/>
</dbReference>
<dbReference type="EMBL" id="JAGMVJ010000008">
    <property type="protein sequence ID" value="KAH7088566.1"/>
    <property type="molecule type" value="Genomic_DNA"/>
</dbReference>
<dbReference type="SUPFAM" id="SSF51905">
    <property type="entry name" value="FAD/NAD(P)-binding domain"/>
    <property type="match status" value="1"/>
</dbReference>
<dbReference type="PANTHER" id="PTHR13847:SF185">
    <property type="entry name" value="FAD DEPENDENT OXIDOREDUCTASE SUPERFAMILY (AFU_ORTHOLOGUE AFUA_3G02360)"/>
    <property type="match status" value="1"/>
</dbReference>
<accession>A0A8K0R8Q7</accession>
<evidence type="ECO:0000313" key="2">
    <source>
        <dbReference type="EMBL" id="KAH7088566.1"/>
    </source>
</evidence>
<dbReference type="OrthoDB" id="498204at2759"/>
<proteinExistence type="predicted"/>
<sequence length="424" mass="45115">MSSSAPTASHLDTATVILGSGIIGLSTAYYLSESGHTDPKSICLVDASPELLRCASGLAGGFLAEDWFAPSVKSLGTLSFQLHAALAKTHNGRATWGYAPSTGISLSQDSESAVGGSGEDWLESGTSRAQLAHHNRPWEEEQIGPLWLRRAKEGTMEVISQDGTTAQIDPMRFCQWLLARCQERGVQVRYPARAVSVLRDDKGMLHGIRINQGGAESGLPCTRLVITSGAWSPRVFSTLFPTSKTRIPISSLGGHSLLVRNPHFNPDASDKEVCHAIFATDTLGFSPEWFSRIGGELYLAGLNSTTIPLPDVATDVKASEKLIEQLKTCAKAMMLRAPNKDIEVLREGLCFRPVTSSGRPLVARIPDEKLGGLKTRGGAAGGVFIAAGHGAWGISHAPGTGFVLAELIEGRPPSAKIDALQLLS</sequence>
<dbReference type="PANTHER" id="PTHR13847">
    <property type="entry name" value="SARCOSINE DEHYDROGENASE-RELATED"/>
    <property type="match status" value="1"/>
</dbReference>
<evidence type="ECO:0000259" key="1">
    <source>
        <dbReference type="Pfam" id="PF01266"/>
    </source>
</evidence>
<dbReference type="GO" id="GO:0005770">
    <property type="term" value="C:late endosome"/>
    <property type="evidence" value="ECO:0007669"/>
    <property type="project" value="TreeGrafter"/>
</dbReference>
<reference evidence="2" key="1">
    <citation type="journal article" date="2021" name="Nat. Commun.">
        <title>Genetic determinants of endophytism in the Arabidopsis root mycobiome.</title>
        <authorList>
            <person name="Mesny F."/>
            <person name="Miyauchi S."/>
            <person name="Thiergart T."/>
            <person name="Pickel B."/>
            <person name="Atanasova L."/>
            <person name="Karlsson M."/>
            <person name="Huettel B."/>
            <person name="Barry K.W."/>
            <person name="Haridas S."/>
            <person name="Chen C."/>
            <person name="Bauer D."/>
            <person name="Andreopoulos W."/>
            <person name="Pangilinan J."/>
            <person name="LaButti K."/>
            <person name="Riley R."/>
            <person name="Lipzen A."/>
            <person name="Clum A."/>
            <person name="Drula E."/>
            <person name="Henrissat B."/>
            <person name="Kohler A."/>
            <person name="Grigoriev I.V."/>
            <person name="Martin F.M."/>
            <person name="Hacquard S."/>
        </authorList>
    </citation>
    <scope>NUCLEOTIDE SEQUENCE</scope>
    <source>
        <strain evidence="2">MPI-SDFR-AT-0120</strain>
    </source>
</reference>
<dbReference type="Gene3D" id="3.30.9.10">
    <property type="entry name" value="D-Amino Acid Oxidase, subunit A, domain 2"/>
    <property type="match status" value="1"/>
</dbReference>
<feature type="domain" description="FAD dependent oxidoreductase" evidence="1">
    <location>
        <begin position="16"/>
        <end position="407"/>
    </location>
</feature>
<dbReference type="InterPro" id="IPR006076">
    <property type="entry name" value="FAD-dep_OxRdtase"/>
</dbReference>
<dbReference type="AlphaFoldDB" id="A0A8K0R8Q7"/>
<dbReference type="InterPro" id="IPR036188">
    <property type="entry name" value="FAD/NAD-bd_sf"/>
</dbReference>
<keyword evidence="3" id="KW-1185">Reference proteome</keyword>
<protein>
    <submittedName>
        <fullName evidence="2">FAD dependent oxidoreductase</fullName>
    </submittedName>
</protein>
<gene>
    <name evidence="2" type="ORF">FB567DRAFT_441832</name>
</gene>
<evidence type="ECO:0000313" key="3">
    <source>
        <dbReference type="Proteomes" id="UP000813461"/>
    </source>
</evidence>
<dbReference type="GO" id="GO:0005829">
    <property type="term" value="C:cytosol"/>
    <property type="evidence" value="ECO:0007669"/>
    <property type="project" value="GOC"/>
</dbReference>
<organism evidence="2 3">
    <name type="scientific">Paraphoma chrysanthemicola</name>
    <dbReference type="NCBI Taxonomy" id="798071"/>
    <lineage>
        <taxon>Eukaryota</taxon>
        <taxon>Fungi</taxon>
        <taxon>Dikarya</taxon>
        <taxon>Ascomycota</taxon>
        <taxon>Pezizomycotina</taxon>
        <taxon>Dothideomycetes</taxon>
        <taxon>Pleosporomycetidae</taxon>
        <taxon>Pleosporales</taxon>
        <taxon>Pleosporineae</taxon>
        <taxon>Phaeosphaeriaceae</taxon>
        <taxon>Paraphoma</taxon>
    </lineage>
</organism>
<dbReference type="Gene3D" id="3.50.50.60">
    <property type="entry name" value="FAD/NAD(P)-binding domain"/>
    <property type="match status" value="1"/>
</dbReference>